<feature type="region of interest" description="Disordered" evidence="3">
    <location>
        <begin position="156"/>
        <end position="179"/>
    </location>
</feature>
<dbReference type="InterPro" id="IPR001356">
    <property type="entry name" value="HD"/>
</dbReference>
<evidence type="ECO:0000313" key="5">
    <source>
        <dbReference type="EMBL" id="CAD7674946.1"/>
    </source>
</evidence>
<dbReference type="InterPro" id="IPR006820">
    <property type="entry name" value="Caudal_activation_dom"/>
</dbReference>
<feature type="domain" description="Homeobox" evidence="4">
    <location>
        <begin position="106"/>
        <end position="153"/>
    </location>
</feature>
<dbReference type="GO" id="GO:0009948">
    <property type="term" value="P:anterior/posterior axis specification"/>
    <property type="evidence" value="ECO:0007669"/>
    <property type="project" value="TreeGrafter"/>
</dbReference>
<accession>A0A811YCS5</accession>
<evidence type="ECO:0000256" key="3">
    <source>
        <dbReference type="SAM" id="MobiDB-lite"/>
    </source>
</evidence>
<reference evidence="5" key="1">
    <citation type="submission" date="2020-12" db="EMBL/GenBank/DDBJ databases">
        <authorList>
            <consortium name="Molecular Ecology Group"/>
        </authorList>
    </citation>
    <scope>NUCLEOTIDE SEQUENCE</scope>
    <source>
        <strain evidence="5">TBG_1078</strain>
    </source>
</reference>
<dbReference type="Gene3D" id="1.10.10.60">
    <property type="entry name" value="Homeodomain-like"/>
    <property type="match status" value="1"/>
</dbReference>
<dbReference type="Pfam" id="PF04731">
    <property type="entry name" value="Caudal_act"/>
    <property type="match status" value="1"/>
</dbReference>
<dbReference type="CDD" id="cd00086">
    <property type="entry name" value="homeodomain"/>
    <property type="match status" value="1"/>
</dbReference>
<evidence type="ECO:0000313" key="6">
    <source>
        <dbReference type="Proteomes" id="UP000645828"/>
    </source>
</evidence>
<keyword evidence="6" id="KW-1185">Reference proteome</keyword>
<dbReference type="GO" id="GO:0005634">
    <property type="term" value="C:nucleus"/>
    <property type="evidence" value="ECO:0007669"/>
    <property type="project" value="UniProtKB-SubCell"/>
</dbReference>
<dbReference type="GO" id="GO:0030154">
    <property type="term" value="P:cell differentiation"/>
    <property type="evidence" value="ECO:0007669"/>
    <property type="project" value="TreeGrafter"/>
</dbReference>
<dbReference type="GO" id="GO:0009887">
    <property type="term" value="P:animal organ morphogenesis"/>
    <property type="evidence" value="ECO:0007669"/>
    <property type="project" value="TreeGrafter"/>
</dbReference>
<organism evidence="5 6">
    <name type="scientific">Nyctereutes procyonoides</name>
    <name type="common">Raccoon dog</name>
    <name type="synonym">Canis procyonoides</name>
    <dbReference type="NCBI Taxonomy" id="34880"/>
    <lineage>
        <taxon>Eukaryota</taxon>
        <taxon>Metazoa</taxon>
        <taxon>Chordata</taxon>
        <taxon>Craniata</taxon>
        <taxon>Vertebrata</taxon>
        <taxon>Euteleostomi</taxon>
        <taxon>Mammalia</taxon>
        <taxon>Eutheria</taxon>
        <taxon>Laurasiatheria</taxon>
        <taxon>Carnivora</taxon>
        <taxon>Caniformia</taxon>
        <taxon>Canidae</taxon>
        <taxon>Nyctereutes</taxon>
    </lineage>
</organism>
<dbReference type="InterPro" id="IPR009057">
    <property type="entry name" value="Homeodomain-like_sf"/>
</dbReference>
<sequence>MGYPHMPSVDPHGPSLGVWGSPYSPSREDWNVYPGPSGTVGTVPMNDMISNPSAFGCQEYSNLGPVGGGSTSGSLPAPASRLLFPIDAEAADASSPNRSRHSPMTKEKYRVVYTDDQRLELEKEFHCNRYIIIRRKSELANCRAKEKKMIRKKISQFENSGSSVQSNSGSISPGELPPTNLFFTTSSAVHRFQPIEIQRKAKRNGKPPIP</sequence>
<gene>
    <name evidence="5" type="ORF">NYPRO_LOCUS7741</name>
</gene>
<dbReference type="InterPro" id="IPR047152">
    <property type="entry name" value="Caudal_homeobox"/>
</dbReference>
<dbReference type="PANTHER" id="PTHR24332">
    <property type="entry name" value="HOMEOBOX PROTEIN CDX"/>
    <property type="match status" value="1"/>
</dbReference>
<dbReference type="Proteomes" id="UP000645828">
    <property type="component" value="Unassembled WGS sequence"/>
</dbReference>
<evidence type="ECO:0000256" key="2">
    <source>
        <dbReference type="ARBA" id="ARBA00010341"/>
    </source>
</evidence>
<comment type="similarity">
    <text evidence="2">Belongs to the Caudal homeobox family.</text>
</comment>
<proteinExistence type="inferred from homology"/>
<dbReference type="SMART" id="SM00389">
    <property type="entry name" value="HOX"/>
    <property type="match status" value="1"/>
</dbReference>
<evidence type="ECO:0000259" key="4">
    <source>
        <dbReference type="SMART" id="SM00389"/>
    </source>
</evidence>
<dbReference type="EMBL" id="CAJHUB010000673">
    <property type="protein sequence ID" value="CAD7674946.1"/>
    <property type="molecule type" value="Genomic_DNA"/>
</dbReference>
<evidence type="ECO:0000256" key="1">
    <source>
        <dbReference type="ARBA" id="ARBA00004123"/>
    </source>
</evidence>
<comment type="subcellular location">
    <subcellularLocation>
        <location evidence="1">Nucleus</location>
    </subcellularLocation>
</comment>
<dbReference type="PANTHER" id="PTHR24332:SF15">
    <property type="entry name" value="HOMEOBOX PROTEIN CDX-4"/>
    <property type="match status" value="1"/>
</dbReference>
<comment type="caution">
    <text evidence="5">The sequence shown here is derived from an EMBL/GenBank/DDBJ whole genome shotgun (WGS) entry which is preliminary data.</text>
</comment>
<dbReference type="GO" id="GO:0006357">
    <property type="term" value="P:regulation of transcription by RNA polymerase II"/>
    <property type="evidence" value="ECO:0007669"/>
    <property type="project" value="TreeGrafter"/>
</dbReference>
<dbReference type="AlphaFoldDB" id="A0A811YCS5"/>
<dbReference type="GO" id="GO:0003700">
    <property type="term" value="F:DNA-binding transcription factor activity"/>
    <property type="evidence" value="ECO:0007669"/>
    <property type="project" value="TreeGrafter"/>
</dbReference>
<dbReference type="GO" id="GO:0000977">
    <property type="term" value="F:RNA polymerase II transcription regulatory region sequence-specific DNA binding"/>
    <property type="evidence" value="ECO:0007669"/>
    <property type="project" value="TreeGrafter"/>
</dbReference>
<name>A0A811YCS5_NYCPR</name>
<protein>
    <submittedName>
        <fullName evidence="5">(raccoon dog) hypothetical protein</fullName>
    </submittedName>
</protein>
<feature type="compositionally biased region" description="Low complexity" evidence="3">
    <location>
        <begin position="160"/>
        <end position="174"/>
    </location>
</feature>
<dbReference type="SUPFAM" id="SSF46689">
    <property type="entry name" value="Homeodomain-like"/>
    <property type="match status" value="1"/>
</dbReference>